<dbReference type="AlphaFoldDB" id="X1JGV3"/>
<protein>
    <recommendedName>
        <fullName evidence="1">Spore protein YkvP/CgeB glycosyl transferase-like domain-containing protein</fullName>
    </recommendedName>
</protein>
<reference evidence="2" key="1">
    <citation type="journal article" date="2014" name="Front. Microbiol.">
        <title>High frequency of phylogenetically diverse reductive dehalogenase-homologous genes in deep subseafloor sedimentary metagenomes.</title>
        <authorList>
            <person name="Kawai M."/>
            <person name="Futagami T."/>
            <person name="Toyoda A."/>
            <person name="Takaki Y."/>
            <person name="Nishi S."/>
            <person name="Hori S."/>
            <person name="Arai W."/>
            <person name="Tsubouchi T."/>
            <person name="Morono Y."/>
            <person name="Uchiyama I."/>
            <person name="Ito T."/>
            <person name="Fujiyama A."/>
            <person name="Inagaki F."/>
            <person name="Takami H."/>
        </authorList>
    </citation>
    <scope>NUCLEOTIDE SEQUENCE</scope>
    <source>
        <strain evidence="2">Expedition CK06-06</strain>
    </source>
</reference>
<proteinExistence type="predicted"/>
<name>X1JGV3_9ZZZZ</name>
<gene>
    <name evidence="2" type="ORF">S03H2_62922</name>
</gene>
<feature type="domain" description="Spore protein YkvP/CgeB glycosyl transferase-like" evidence="1">
    <location>
        <begin position="2"/>
        <end position="107"/>
    </location>
</feature>
<evidence type="ECO:0000259" key="1">
    <source>
        <dbReference type="Pfam" id="PF13524"/>
    </source>
</evidence>
<evidence type="ECO:0000313" key="2">
    <source>
        <dbReference type="EMBL" id="GAH80760.1"/>
    </source>
</evidence>
<dbReference type="Pfam" id="PF13524">
    <property type="entry name" value="Glyco_trans_1_2"/>
    <property type="match status" value="1"/>
</dbReference>
<sequence>LVSGESFARLMCQSRVFPFGTSIWRYVGNKINEGMATNTLTMFNAPYSQEKYGLVPDVNYVEIGEDNFKEKLCYYINNKSEREKIARRGHDMVRKNHSTKVRVDHLMKLIEEELERS</sequence>
<feature type="non-terminal residue" evidence="2">
    <location>
        <position position="1"/>
    </location>
</feature>
<accession>X1JGV3</accession>
<comment type="caution">
    <text evidence="2">The sequence shown here is derived from an EMBL/GenBank/DDBJ whole genome shotgun (WGS) entry which is preliminary data.</text>
</comment>
<dbReference type="EMBL" id="BARU01040727">
    <property type="protein sequence ID" value="GAH80760.1"/>
    <property type="molecule type" value="Genomic_DNA"/>
</dbReference>
<organism evidence="2">
    <name type="scientific">marine sediment metagenome</name>
    <dbReference type="NCBI Taxonomy" id="412755"/>
    <lineage>
        <taxon>unclassified sequences</taxon>
        <taxon>metagenomes</taxon>
        <taxon>ecological metagenomes</taxon>
    </lineage>
</organism>
<dbReference type="InterPro" id="IPR055259">
    <property type="entry name" value="YkvP/CgeB_Glyco_trans-like"/>
</dbReference>